<evidence type="ECO:0000256" key="1">
    <source>
        <dbReference type="ARBA" id="ARBA00023239"/>
    </source>
</evidence>
<dbReference type="Pfam" id="PF00206">
    <property type="entry name" value="Lyase_1"/>
    <property type="match status" value="1"/>
</dbReference>
<protein>
    <submittedName>
        <fullName evidence="5">Aspartate ammonia-lyase</fullName>
    </submittedName>
</protein>
<dbReference type="Gene3D" id="1.20.200.10">
    <property type="entry name" value="Fumarase/aspartase (Central domain)"/>
    <property type="match status" value="1"/>
</dbReference>
<evidence type="ECO:0000313" key="6">
    <source>
        <dbReference type="Proteomes" id="UP000198341"/>
    </source>
</evidence>
<dbReference type="FunFam" id="1.20.200.10:FF:000001">
    <property type="entry name" value="Fumarate hydratase, mitochondrial"/>
    <property type="match status" value="1"/>
</dbReference>
<dbReference type="InterPro" id="IPR018951">
    <property type="entry name" value="Fumarase_C_C"/>
</dbReference>
<evidence type="ECO:0000256" key="2">
    <source>
        <dbReference type="SAM" id="MobiDB-lite"/>
    </source>
</evidence>
<dbReference type="InterPro" id="IPR008948">
    <property type="entry name" value="L-Aspartase-like"/>
</dbReference>
<evidence type="ECO:0000259" key="4">
    <source>
        <dbReference type="Pfam" id="PF10415"/>
    </source>
</evidence>
<dbReference type="PANTHER" id="PTHR42696:SF2">
    <property type="entry name" value="ASPARTATE AMMONIA-LYASE"/>
    <property type="match status" value="1"/>
</dbReference>
<dbReference type="eggNOG" id="KOG1317">
    <property type="taxonomic scope" value="Eukaryota"/>
</dbReference>
<evidence type="ECO:0000313" key="5">
    <source>
        <dbReference type="EMBL" id="CCO18311.1"/>
    </source>
</evidence>
<accession>K8EJW2</accession>
<dbReference type="EMBL" id="FO082269">
    <property type="protein sequence ID" value="CCO18311.1"/>
    <property type="molecule type" value="Genomic_DNA"/>
</dbReference>
<feature type="compositionally biased region" description="Low complexity" evidence="2">
    <location>
        <begin position="29"/>
        <end position="47"/>
    </location>
</feature>
<keyword evidence="6" id="KW-1185">Reference proteome</keyword>
<dbReference type="InterPro" id="IPR051546">
    <property type="entry name" value="Aspartate_Ammonia-Lyase"/>
</dbReference>
<feature type="compositionally biased region" description="Low complexity" evidence="2">
    <location>
        <begin position="115"/>
        <end position="125"/>
    </location>
</feature>
<reference evidence="5 6" key="1">
    <citation type="submission" date="2011-10" db="EMBL/GenBank/DDBJ databases">
        <authorList>
            <person name="Genoscope - CEA"/>
        </authorList>
    </citation>
    <scope>NUCLEOTIDE SEQUENCE [LARGE SCALE GENOMIC DNA]</scope>
    <source>
        <strain evidence="5 6">RCC 1105</strain>
    </source>
</reference>
<dbReference type="PROSITE" id="PS00163">
    <property type="entry name" value="FUMARATE_LYASES"/>
    <property type="match status" value="1"/>
</dbReference>
<dbReference type="InterPro" id="IPR024083">
    <property type="entry name" value="Fumarase/histidase_N"/>
</dbReference>
<dbReference type="PRINTS" id="PR00149">
    <property type="entry name" value="FUMRATELYASE"/>
</dbReference>
<dbReference type="Pfam" id="PF10415">
    <property type="entry name" value="FumaraseC_C"/>
    <property type="match status" value="1"/>
</dbReference>
<dbReference type="STRING" id="41875.K8EJW2"/>
<dbReference type="GeneID" id="19013442"/>
<dbReference type="GO" id="GO:0006531">
    <property type="term" value="P:aspartate metabolic process"/>
    <property type="evidence" value="ECO:0007669"/>
    <property type="project" value="TreeGrafter"/>
</dbReference>
<sequence>MFFRSRVAAEAAALMTYWRILRSRRPRSLPLSPLSSPSSSSSRTLSSHSEFIMEKERGQWSAFVAKNSFSSSAATRRELNAEIEEEEEKHAHQWMTNNDLKLELQQLFNHHRYNNNKNNKNNIKNAASTKSEPTTGAQNYTTTKTTKQKKNEKKCVVGNVPEYICRSSSFSSGVATKKECDDATKTLVVAGRNEKTRSESDLLGELDTIPKNALYGIATQRAVDNYPITGVKLSHFPEFIRALAFVKKAAATANFKVGLISKEIFEAISIACDSLLDSNEHHGDFIVDVIQGGAGTSTNMAANEIIANLANLSLNKPIGSYEIVHPNDHVNLCQSTNDAYPTAAKLAVGLHHEKMVCELKLLIQSFRKKGDEFKYIVKMGRTQLQDAVPMTLGQEFNSFANSLESDLAYLMKNVNALYECNLGGTAIGTSITAHKEFSKESIDALKDLTKLPFTSAKDFVEASSSTSSFLLFSSILRRIALKTSKICNDLRLLSSGPRCGFNEIDLPAVAPGSSIMPGKINPVIPEVMNQVCFQVIGADAAISMASEHAQLQLNAFEPLIVYNLLNSLDSMTNGLKVLREKCIDGITANEDVCASHVNNSIGIVTALLPKIGYKKATLVAKTALETNKPVSQVATEVLNFLSQDEAETLLNIENMTGVVAGDKNAEAKRNSYPKRGVDIESPQSAGGDKCNFWSYMYPPERQLFQSAGAM</sequence>
<dbReference type="OrthoDB" id="1738025at2759"/>
<feature type="compositionally biased region" description="Low complexity" evidence="2">
    <location>
        <begin position="134"/>
        <end position="145"/>
    </location>
</feature>
<dbReference type="SUPFAM" id="SSF48557">
    <property type="entry name" value="L-aspartase-like"/>
    <property type="match status" value="1"/>
</dbReference>
<dbReference type="InterPro" id="IPR022761">
    <property type="entry name" value="Fumarate_lyase_N"/>
</dbReference>
<dbReference type="Gene3D" id="1.10.40.30">
    <property type="entry name" value="Fumarase/aspartase (C-terminal domain)"/>
    <property type="match status" value="1"/>
</dbReference>
<gene>
    <name evidence="5" type="ordered locus">Bathy10g03670</name>
</gene>
<feature type="domain" description="Fumarate lyase N-terminal" evidence="3">
    <location>
        <begin position="209"/>
        <end position="537"/>
    </location>
</feature>
<dbReference type="InterPro" id="IPR000362">
    <property type="entry name" value="Fumarate_lyase_fam"/>
</dbReference>
<dbReference type="GO" id="GO:0006099">
    <property type="term" value="P:tricarboxylic acid cycle"/>
    <property type="evidence" value="ECO:0007669"/>
    <property type="project" value="InterPro"/>
</dbReference>
<feature type="region of interest" description="Disordered" evidence="2">
    <location>
        <begin position="113"/>
        <end position="145"/>
    </location>
</feature>
<dbReference type="CDD" id="cd01357">
    <property type="entry name" value="Aspartase"/>
    <property type="match status" value="1"/>
</dbReference>
<dbReference type="NCBIfam" id="NF008909">
    <property type="entry name" value="PRK12273.1"/>
    <property type="match status" value="1"/>
</dbReference>
<dbReference type="InterPro" id="IPR020557">
    <property type="entry name" value="Fumarate_lyase_CS"/>
</dbReference>
<dbReference type="Proteomes" id="UP000198341">
    <property type="component" value="Chromosome 10"/>
</dbReference>
<proteinExistence type="predicted"/>
<dbReference type="RefSeq" id="XP_007510778.1">
    <property type="nucleotide sequence ID" value="XM_007510716.1"/>
</dbReference>
<dbReference type="GO" id="GO:0005829">
    <property type="term" value="C:cytosol"/>
    <property type="evidence" value="ECO:0007669"/>
    <property type="project" value="TreeGrafter"/>
</dbReference>
<dbReference type="KEGG" id="bpg:Bathy10g03670"/>
<evidence type="ECO:0000259" key="3">
    <source>
        <dbReference type="Pfam" id="PF00206"/>
    </source>
</evidence>
<keyword evidence="1" id="KW-0456">Lyase</keyword>
<dbReference type="GO" id="GO:0008797">
    <property type="term" value="F:aspartate ammonia-lyase activity"/>
    <property type="evidence" value="ECO:0007669"/>
    <property type="project" value="TreeGrafter"/>
</dbReference>
<feature type="domain" description="Fumarase C C-terminal" evidence="4">
    <location>
        <begin position="603"/>
        <end position="657"/>
    </location>
</feature>
<dbReference type="AlphaFoldDB" id="K8EJW2"/>
<name>K8EJW2_9CHLO</name>
<organism evidence="5 6">
    <name type="scientific">Bathycoccus prasinos</name>
    <dbReference type="NCBI Taxonomy" id="41875"/>
    <lineage>
        <taxon>Eukaryota</taxon>
        <taxon>Viridiplantae</taxon>
        <taxon>Chlorophyta</taxon>
        <taxon>Mamiellophyceae</taxon>
        <taxon>Mamiellales</taxon>
        <taxon>Bathycoccaceae</taxon>
        <taxon>Bathycoccus</taxon>
    </lineage>
</organism>
<dbReference type="Gene3D" id="1.10.275.10">
    <property type="entry name" value="Fumarase/aspartase (N-terminal domain)"/>
    <property type="match status" value="1"/>
</dbReference>
<feature type="region of interest" description="Disordered" evidence="2">
    <location>
        <begin position="29"/>
        <end position="49"/>
    </location>
</feature>
<dbReference type="PANTHER" id="PTHR42696">
    <property type="entry name" value="ASPARTATE AMMONIA-LYASE"/>
    <property type="match status" value="1"/>
</dbReference>